<dbReference type="Gene3D" id="3.50.30.10">
    <property type="entry name" value="Phosphohistidine domain"/>
    <property type="match status" value="1"/>
</dbReference>
<evidence type="ECO:0000259" key="1">
    <source>
        <dbReference type="Pfam" id="PF00391"/>
    </source>
</evidence>
<keyword evidence="2" id="KW-0670">Pyruvate</keyword>
<dbReference type="EMBL" id="FJ823461">
    <property type="protein sequence ID" value="ADA82586.1"/>
    <property type="molecule type" value="Genomic_DNA"/>
</dbReference>
<dbReference type="InterPro" id="IPR008279">
    <property type="entry name" value="PEP-util_enz_mobile_dom"/>
</dbReference>
<dbReference type="Pfam" id="PF00391">
    <property type="entry name" value="PEP-utilizers"/>
    <property type="match status" value="1"/>
</dbReference>
<proteinExistence type="predicted"/>
<protein>
    <submittedName>
        <fullName evidence="2">Phosphoenolpyruvate synthase, beta and gamma subunit</fullName>
    </submittedName>
</protein>
<evidence type="ECO:0000313" key="2">
    <source>
        <dbReference type="EMBL" id="ADA82586.1"/>
    </source>
</evidence>
<dbReference type="AlphaFoldDB" id="D2SUE2"/>
<dbReference type="InterPro" id="IPR036637">
    <property type="entry name" value="Phosphohistidine_dom_sf"/>
</dbReference>
<name>D2SUE2_9BACT</name>
<dbReference type="InterPro" id="IPR051549">
    <property type="entry name" value="PEP_Utilizing_Enz"/>
</dbReference>
<dbReference type="SUPFAM" id="SSF52009">
    <property type="entry name" value="Phosphohistidine domain"/>
    <property type="match status" value="1"/>
</dbReference>
<sequence>MAESSAVDEPTVQAIPTPPTFPVAWACESEAKRFWIQGAANFPTSLTPLDFTFLVKAVEGGSNLAAAHYGSPDRGLFKLINTYAYFTVESPPDAPEVRAKRQAAVDQVENDTVTTGQRWTEDWLPEIQEQLAFWDAFDLDGASAHALIAHLDGTEQRLLRAWEIHFLLINPVLLALHLFEEMHEDLFPDVPALSAHELLLGFDNKTVEGNRHLAALVRQARDRKEIRQALVLEDDEAVVAALMTTTTGQAFHKELQAYLALYGQRSNSQTLHKPAWLEAPGPVFQDIRAGLMAEESAVSSLDVLATRREERLAQVRQELAGHPPFVVAKFEELLSCAQTAQQLSEDHNYWIDIQVTYRIRRICLAIARRLVAAGKIDREQEVFYLTLDELRHAASGAAPDGLRDLISERQAEVRRFESEVPPPVLGTPPTPEDMAAQDNALARAYGKMAGGSVPSAGDTDERVLRGFGVSSGKAKGPVKVVINVEEAAEKLRPGDVLVTEMITSFWIPLFPRIAGMITMRGGMLSHGAVVAREHGLPAISGVEGVTSILNDGQWIELDADAGEVRVLEKGE</sequence>
<dbReference type="GO" id="GO:0016772">
    <property type="term" value="F:transferase activity, transferring phosphorus-containing groups"/>
    <property type="evidence" value="ECO:0007669"/>
    <property type="project" value="InterPro"/>
</dbReference>
<dbReference type="PANTHER" id="PTHR43615:SF1">
    <property type="entry name" value="PPDK_N DOMAIN-CONTAINING PROTEIN"/>
    <property type="match status" value="1"/>
</dbReference>
<accession>D2SUE2</accession>
<feature type="domain" description="PEP-utilising enzyme mobile" evidence="1">
    <location>
        <begin position="492"/>
        <end position="562"/>
    </location>
</feature>
<organism evidence="2">
    <name type="scientific">uncultured bacterium psy1</name>
    <dbReference type="NCBI Taxonomy" id="693111"/>
    <lineage>
        <taxon>Bacteria</taxon>
        <taxon>environmental samples</taxon>
    </lineage>
</organism>
<dbReference type="PANTHER" id="PTHR43615">
    <property type="entry name" value="PHOSPHOENOLPYRUVATE SYNTHASE-RELATED"/>
    <property type="match status" value="1"/>
</dbReference>
<reference evidence="2" key="1">
    <citation type="journal article" date="2009" name="Nat. Chem. Biol.">
        <title>Polyketide assembly lines of uncultivated sponge symbionts from structure-based gene targeting.</title>
        <authorList>
            <person name="Fisch K.M."/>
            <person name="Gurgui C."/>
            <person name="Heycke N."/>
            <person name="van der Sar S.A."/>
            <person name="Anderson S.A."/>
            <person name="Webb V.L."/>
            <person name="Taudien S."/>
            <person name="Platzer M."/>
            <person name="Rubio B.K."/>
            <person name="Robinson S.J."/>
            <person name="Crews P."/>
            <person name="Piel J."/>
        </authorList>
    </citation>
    <scope>NUCLEOTIDE SEQUENCE</scope>
</reference>